<dbReference type="PANTHER" id="PTHR47537">
    <property type="entry name" value="CUBILIN"/>
    <property type="match status" value="1"/>
</dbReference>
<evidence type="ECO:0000256" key="2">
    <source>
        <dbReference type="PROSITE-ProRule" id="PRU00059"/>
    </source>
</evidence>
<name>A0ABR4Q0L7_9CEST</name>
<feature type="region of interest" description="Disordered" evidence="3">
    <location>
        <begin position="1106"/>
        <end position="1132"/>
    </location>
</feature>
<dbReference type="CDD" id="cd00041">
    <property type="entry name" value="CUB"/>
    <property type="match status" value="3"/>
</dbReference>
<dbReference type="InterPro" id="IPR000859">
    <property type="entry name" value="CUB_dom"/>
</dbReference>
<feature type="compositionally biased region" description="Basic and acidic residues" evidence="3">
    <location>
        <begin position="1121"/>
        <end position="1132"/>
    </location>
</feature>
<feature type="transmembrane region" description="Helical" evidence="4">
    <location>
        <begin position="917"/>
        <end position="940"/>
    </location>
</feature>
<organism evidence="7 8">
    <name type="scientific">Taenia crassiceps</name>
    <dbReference type="NCBI Taxonomy" id="6207"/>
    <lineage>
        <taxon>Eukaryota</taxon>
        <taxon>Metazoa</taxon>
        <taxon>Spiralia</taxon>
        <taxon>Lophotrochozoa</taxon>
        <taxon>Platyhelminthes</taxon>
        <taxon>Cestoda</taxon>
        <taxon>Eucestoda</taxon>
        <taxon>Cyclophyllidea</taxon>
        <taxon>Taeniidae</taxon>
        <taxon>Taenia</taxon>
    </lineage>
</organism>
<dbReference type="InterPro" id="IPR002172">
    <property type="entry name" value="LDrepeatLR_classA_rpt"/>
</dbReference>
<feature type="domain" description="CUB" evidence="6">
    <location>
        <begin position="39"/>
        <end position="208"/>
    </location>
</feature>
<dbReference type="InterPro" id="IPR053207">
    <property type="entry name" value="Non-NMDA_GluR_Accessory"/>
</dbReference>
<dbReference type="SUPFAM" id="SSF49854">
    <property type="entry name" value="Spermadhesin, CUB domain"/>
    <property type="match status" value="3"/>
</dbReference>
<keyword evidence="1" id="KW-1015">Disulfide bond</keyword>
<evidence type="ECO:0000256" key="1">
    <source>
        <dbReference type="ARBA" id="ARBA00023157"/>
    </source>
</evidence>
<accession>A0ABR4Q0L7</accession>
<dbReference type="SMART" id="SM00042">
    <property type="entry name" value="CUB"/>
    <property type="match status" value="3"/>
</dbReference>
<keyword evidence="5" id="KW-0732">Signal</keyword>
<sequence length="1132" mass="125473">MRTLVYRIAWIIGRLLSVIIALRTRGTNADVVSPSAFTCSPGTSEVMIDSDTSGFFHSPGWPSSFTPDSRCLFRFVAPPGRKVLIEFANFHIEGLYPYCHKDFLDVYIDIAASHPRNEEEVRFLAYLQESQGQRTTTPFAALLFSSMLARSRLLGRFCGLQRDDGVRNIPKCFVSIHREVILDFFTAPSTKRFDRGEVLGFNGTFKIIPDDLYYPGKVASTQDIPSLPRTFLSSRPNEATRMPTANEPICRFVIQPKSESGSVHGEFVSPAYPGIHPPGLQCIYAFHGQPNQRIKIEILDLSLSAQLHTCSTDYIQFYDGSDVLQSSSIGGRICGEQKGVQVFSTDSSLTMIFVTNSATINEVTFSTYRGFRVSYQFWDKFVQIEPTFKEKHVRGTECDFAIRSEGKAVREQSISDVSELPNFYYSMTLSPSHTCTFFFLGRHERQRVETIRVAFSILDLPPINLDENKCTYGHMAVYGARVETDEEFNLHPIYSFSKAGPAAKYEASGGSQATPTTSSMVLPRPSQVWCGDNLAAIKTKGDVDSSAIVSLRSTLALRFNASENTPMNVRFQVFYKFVSDYGIAGLMLVPNMCWFVYNGSDYRDGQSRSIVAESDVTAVGGSHFHHCRKNCKKDYLEVIELLTEVTDAKRLLQHFAVGNAPVRRQVGFNDFAVTWRMEEQRKTHSFCGDYIPGPLIPSPDAKALLLVFRTDETEAAVGFQLKFQFLPIARHFSNGEDLCATVAANTTESGGVLRSPGYPSAYPSGINCEWKLSVSQPAQGVMIHFTDLAVEGSFKECKNAVIRIRVGDSVQSVASICGFASVVPAFVTNHTSLAISMLTTENANGAKGFQLIWTKILSLKEGNKCTEFLCKQSHHCIAKEMECNGYANCGTYTKDGHTFNDDSDETTNCGGTDAYSYLHIGVGIILTIVTLACLCVCIIYREHRRKRNKAHDPLDNVPGDEDEEVTLYSPHNSINLKDKPSLSFKQLVDTGCRRCQHLTNSQVYSPPAPQNRGVGELTVHCHHNTLHHDVAHYCPNDPPTVCSRSSSHSVKSNCSPNSPIRSLTSAANSHCSTCPFGHALLISSPPPPPPPPPLPLALQQTPLPLHNHSHVSSRRNSCSSEAKERMQKISIV</sequence>
<dbReference type="CDD" id="cd00112">
    <property type="entry name" value="LDLa"/>
    <property type="match status" value="1"/>
</dbReference>
<dbReference type="Proteomes" id="UP001651158">
    <property type="component" value="Unassembled WGS sequence"/>
</dbReference>
<dbReference type="SMART" id="SM00192">
    <property type="entry name" value="LDLa"/>
    <property type="match status" value="1"/>
</dbReference>
<feature type="domain" description="CUB" evidence="6">
    <location>
        <begin position="250"/>
        <end position="378"/>
    </location>
</feature>
<keyword evidence="4" id="KW-1133">Transmembrane helix</keyword>
<evidence type="ECO:0000259" key="6">
    <source>
        <dbReference type="PROSITE" id="PS01180"/>
    </source>
</evidence>
<feature type="chain" id="PRO_5045123909" evidence="5">
    <location>
        <begin position="30"/>
        <end position="1132"/>
    </location>
</feature>
<proteinExistence type="predicted"/>
<keyword evidence="4" id="KW-0812">Transmembrane</keyword>
<dbReference type="PROSITE" id="PS01180">
    <property type="entry name" value="CUB"/>
    <property type="match status" value="3"/>
</dbReference>
<dbReference type="Gene3D" id="2.60.120.290">
    <property type="entry name" value="Spermadhesin, CUB domain"/>
    <property type="match status" value="4"/>
</dbReference>
<dbReference type="PANTHER" id="PTHR47537:SF2">
    <property type="entry name" value="CUBILIN"/>
    <property type="match status" value="1"/>
</dbReference>
<protein>
    <submittedName>
        <fullName evidence="7">Bone morphogenetic protein 1</fullName>
    </submittedName>
</protein>
<dbReference type="Pfam" id="PF00431">
    <property type="entry name" value="CUB"/>
    <property type="match status" value="3"/>
</dbReference>
<evidence type="ECO:0000256" key="4">
    <source>
        <dbReference type="SAM" id="Phobius"/>
    </source>
</evidence>
<evidence type="ECO:0000313" key="8">
    <source>
        <dbReference type="Proteomes" id="UP001651158"/>
    </source>
</evidence>
<dbReference type="EMBL" id="JAKROA010000020">
    <property type="protein sequence ID" value="KAL5103123.1"/>
    <property type="molecule type" value="Genomic_DNA"/>
</dbReference>
<comment type="caution">
    <text evidence="7">The sequence shown here is derived from an EMBL/GenBank/DDBJ whole genome shotgun (WGS) entry which is preliminary data.</text>
</comment>
<gene>
    <name evidence="7" type="ORF">TcWFU_000036</name>
</gene>
<evidence type="ECO:0000313" key="7">
    <source>
        <dbReference type="EMBL" id="KAL5103123.1"/>
    </source>
</evidence>
<keyword evidence="4" id="KW-0472">Membrane</keyword>
<reference evidence="7 8" key="1">
    <citation type="journal article" date="2022" name="Front. Cell. Infect. Microbiol.">
        <title>The Genomes of Two Strains of Taenia crassiceps the Animal Model for the Study of Human Cysticercosis.</title>
        <authorList>
            <person name="Bobes R.J."/>
            <person name="Estrada K."/>
            <person name="Rios-Valencia D.G."/>
            <person name="Calderon-Gallegos A."/>
            <person name="de la Torre P."/>
            <person name="Carrero J.C."/>
            <person name="Sanchez-Flores A."/>
            <person name="Laclette J.P."/>
        </authorList>
    </citation>
    <scope>NUCLEOTIDE SEQUENCE [LARGE SCALE GENOMIC DNA]</scope>
    <source>
        <strain evidence="7">WFUcys</strain>
    </source>
</reference>
<keyword evidence="8" id="KW-1185">Reference proteome</keyword>
<comment type="caution">
    <text evidence="2">Lacks conserved residue(s) required for the propagation of feature annotation.</text>
</comment>
<feature type="signal peptide" evidence="5">
    <location>
        <begin position="1"/>
        <end position="29"/>
    </location>
</feature>
<feature type="domain" description="CUB" evidence="6">
    <location>
        <begin position="739"/>
        <end position="856"/>
    </location>
</feature>
<dbReference type="InterPro" id="IPR035914">
    <property type="entry name" value="Sperma_CUB_dom_sf"/>
</dbReference>
<evidence type="ECO:0000256" key="3">
    <source>
        <dbReference type="SAM" id="MobiDB-lite"/>
    </source>
</evidence>
<evidence type="ECO:0000256" key="5">
    <source>
        <dbReference type="SAM" id="SignalP"/>
    </source>
</evidence>